<feature type="chain" id="PRO_5045679912" description="Secreted protein (Por secretion system target)" evidence="1">
    <location>
        <begin position="25"/>
        <end position="182"/>
    </location>
</feature>
<organism evidence="2 3">
    <name type="scientific">Flavihumibacter fluminis</name>
    <dbReference type="NCBI Taxonomy" id="2909236"/>
    <lineage>
        <taxon>Bacteria</taxon>
        <taxon>Pseudomonadati</taxon>
        <taxon>Bacteroidota</taxon>
        <taxon>Chitinophagia</taxon>
        <taxon>Chitinophagales</taxon>
        <taxon>Chitinophagaceae</taxon>
        <taxon>Flavihumibacter</taxon>
    </lineage>
</organism>
<accession>A0ABS9BDL9</accession>
<evidence type="ECO:0000313" key="2">
    <source>
        <dbReference type="EMBL" id="MCF1713395.1"/>
    </source>
</evidence>
<feature type="signal peptide" evidence="1">
    <location>
        <begin position="1"/>
        <end position="24"/>
    </location>
</feature>
<evidence type="ECO:0008006" key="4">
    <source>
        <dbReference type="Google" id="ProtNLM"/>
    </source>
</evidence>
<proteinExistence type="predicted"/>
<name>A0ABS9BDL9_9BACT</name>
<dbReference type="EMBL" id="JAKEVY010000001">
    <property type="protein sequence ID" value="MCF1713395.1"/>
    <property type="molecule type" value="Genomic_DNA"/>
</dbReference>
<dbReference type="Proteomes" id="UP001200145">
    <property type="component" value="Unassembled WGS sequence"/>
</dbReference>
<evidence type="ECO:0000313" key="3">
    <source>
        <dbReference type="Proteomes" id="UP001200145"/>
    </source>
</evidence>
<keyword evidence="3" id="KW-1185">Reference proteome</keyword>
<comment type="caution">
    <text evidence="2">The sequence shown here is derived from an EMBL/GenBank/DDBJ whole genome shotgun (WGS) entry which is preliminary data.</text>
</comment>
<gene>
    <name evidence="2" type="ORF">L0U88_01985</name>
</gene>
<protein>
    <recommendedName>
        <fullName evidence="4">Secreted protein (Por secretion system target)</fullName>
    </recommendedName>
</protein>
<keyword evidence="1" id="KW-0732">Signal</keyword>
<reference evidence="2 3" key="1">
    <citation type="submission" date="2022-01" db="EMBL/GenBank/DDBJ databases">
        <title>Flavihumibacter sp. nov., isolated from sediment of a river.</title>
        <authorList>
            <person name="Liu H."/>
        </authorList>
    </citation>
    <scope>NUCLEOTIDE SEQUENCE [LARGE SCALE GENOMIC DNA]</scope>
    <source>
        <strain evidence="2 3">RY-1</strain>
    </source>
</reference>
<sequence>MFCTKQLKPLVAACGLLLCSSQLAKSQDLSTAIVNIGGGQFSNDKLVIEWSVGELVRVDTRQSENKALILTQGLLQPDLGRQLILASDPTFAPGEVKILPNPVKSLLQVQLSGRQAGYMRCMLYDEKGIRLTQAGFQYYGYGFTQTINMTRLAAGNYFLYVELEPVTGSQIKKGSYKIVKIN</sequence>
<evidence type="ECO:0000256" key="1">
    <source>
        <dbReference type="SAM" id="SignalP"/>
    </source>
</evidence>
<dbReference type="RefSeq" id="WP_234863927.1">
    <property type="nucleotide sequence ID" value="NZ_JAKEVY010000001.1"/>
</dbReference>